<gene>
    <name evidence="2" type="ORF">JTE90_010353</name>
</gene>
<evidence type="ECO:0000313" key="3">
    <source>
        <dbReference type="Proteomes" id="UP000827092"/>
    </source>
</evidence>
<evidence type="ECO:0000313" key="2">
    <source>
        <dbReference type="EMBL" id="KAG8155662.1"/>
    </source>
</evidence>
<feature type="compositionally biased region" description="Basic and acidic residues" evidence="1">
    <location>
        <begin position="1"/>
        <end position="10"/>
    </location>
</feature>
<accession>A0AAV6TCP6</accession>
<dbReference type="Proteomes" id="UP000827092">
    <property type="component" value="Unassembled WGS sequence"/>
</dbReference>
<keyword evidence="3" id="KW-1185">Reference proteome</keyword>
<dbReference type="EMBL" id="JAFNEN010007423">
    <property type="protein sequence ID" value="KAG8155662.1"/>
    <property type="molecule type" value="Genomic_DNA"/>
</dbReference>
<evidence type="ECO:0000256" key="1">
    <source>
        <dbReference type="SAM" id="MobiDB-lite"/>
    </source>
</evidence>
<reference evidence="2 3" key="1">
    <citation type="journal article" date="2022" name="Nat. Ecol. Evol.">
        <title>A masculinizing supergene underlies an exaggerated male reproductive morph in a spider.</title>
        <authorList>
            <person name="Hendrickx F."/>
            <person name="De Corte Z."/>
            <person name="Sonet G."/>
            <person name="Van Belleghem S.M."/>
            <person name="Kostlbacher S."/>
            <person name="Vangestel C."/>
        </authorList>
    </citation>
    <scope>NUCLEOTIDE SEQUENCE [LARGE SCALE GENOMIC DNA]</scope>
    <source>
        <strain evidence="2">W744_W776</strain>
    </source>
</reference>
<feature type="compositionally biased region" description="Basic residues" evidence="1">
    <location>
        <begin position="11"/>
        <end position="20"/>
    </location>
</feature>
<organism evidence="2 3">
    <name type="scientific">Oedothorax gibbosus</name>
    <dbReference type="NCBI Taxonomy" id="931172"/>
    <lineage>
        <taxon>Eukaryota</taxon>
        <taxon>Metazoa</taxon>
        <taxon>Ecdysozoa</taxon>
        <taxon>Arthropoda</taxon>
        <taxon>Chelicerata</taxon>
        <taxon>Arachnida</taxon>
        <taxon>Araneae</taxon>
        <taxon>Araneomorphae</taxon>
        <taxon>Entelegynae</taxon>
        <taxon>Araneoidea</taxon>
        <taxon>Linyphiidae</taxon>
        <taxon>Erigoninae</taxon>
        <taxon>Oedothorax</taxon>
    </lineage>
</organism>
<feature type="region of interest" description="Disordered" evidence="1">
    <location>
        <begin position="1"/>
        <end position="25"/>
    </location>
</feature>
<sequence>KSKKTSLDRKGPRRIPKPIPHHGEMLNEGESLFPITYMPPYVCKSHAQRAQYICHGRKIRGGTVRLHTVTCTNGGALGDLGGDWVKKKKLTSFLGGGGSF</sequence>
<dbReference type="AlphaFoldDB" id="A0AAV6TCP6"/>
<protein>
    <submittedName>
        <fullName evidence="2">Uncharacterized protein</fullName>
    </submittedName>
</protein>
<proteinExistence type="predicted"/>
<name>A0AAV6TCP6_9ARAC</name>
<feature type="non-terminal residue" evidence="2">
    <location>
        <position position="1"/>
    </location>
</feature>
<comment type="caution">
    <text evidence="2">The sequence shown here is derived from an EMBL/GenBank/DDBJ whole genome shotgun (WGS) entry which is preliminary data.</text>
</comment>